<sequence length="218" mass="23791">MAWAALTSGGKDSVLSIQKAIDAGLDVEYIVAVRSENRDSYMFHSANIDVVKTIAEVSGREYVEIRTHGRKEEELADLEQGLAALPIEGIIAGAVASVYQRDRVAAIAERLMLKVFTPLWGMEPEQVVSEVASRLDAMIIVTAADGLDEGFLGAHFDQHLIDRLKQVSARRGIHLAGEGGEYESLTLNAPFYSRPITYTSSEVHTSAGRSELILRGFT</sequence>
<dbReference type="STRING" id="521011.Mpal_1086"/>
<dbReference type="eggNOG" id="arCOG00035">
    <property type="taxonomic scope" value="Archaea"/>
</dbReference>
<dbReference type="HOGENOM" id="CLU_010289_0_2_2"/>
<dbReference type="GeneID" id="7271002"/>
<dbReference type="InterPro" id="IPR022427">
    <property type="entry name" value="MJ0570_ATP-bd"/>
</dbReference>
<dbReference type="AlphaFoldDB" id="B8GH27"/>
<dbReference type="PANTHER" id="PTHR12196:SF2">
    <property type="entry name" value="DIPHTHINE--AMMONIA LIGASE"/>
    <property type="match status" value="1"/>
</dbReference>
<dbReference type="RefSeq" id="WP_012617751.1">
    <property type="nucleotide sequence ID" value="NC_011832.1"/>
</dbReference>
<dbReference type="PANTHER" id="PTHR12196">
    <property type="entry name" value="DOMAIN OF UNKNOWN FUNCTION 71 DUF71 -CONTAINING PROTEIN"/>
    <property type="match status" value="1"/>
</dbReference>
<dbReference type="InterPro" id="IPR014729">
    <property type="entry name" value="Rossmann-like_a/b/a_fold"/>
</dbReference>
<dbReference type="NCBIfam" id="TIGR03679">
    <property type="entry name" value="arCOG00187"/>
    <property type="match status" value="1"/>
</dbReference>
<evidence type="ECO:0000313" key="3">
    <source>
        <dbReference type="Proteomes" id="UP000002457"/>
    </source>
</evidence>
<dbReference type="InterPro" id="IPR002761">
    <property type="entry name" value="Diphthami_syn_dom"/>
</dbReference>
<dbReference type="Pfam" id="PF01902">
    <property type="entry name" value="Diphthami_syn_2"/>
    <property type="match status" value="1"/>
</dbReference>
<dbReference type="GO" id="GO:0017183">
    <property type="term" value="P:protein histidyl modification to diphthamide"/>
    <property type="evidence" value="ECO:0007669"/>
    <property type="project" value="TreeGrafter"/>
</dbReference>
<dbReference type="PIRSF" id="PIRSF039123">
    <property type="entry name" value="Diphthamide_synthase"/>
    <property type="match status" value="1"/>
</dbReference>
<dbReference type="EMBL" id="CP001338">
    <property type="protein sequence ID" value="ACL16432.1"/>
    <property type="molecule type" value="Genomic_DNA"/>
</dbReference>
<evidence type="ECO:0000313" key="2">
    <source>
        <dbReference type="EMBL" id="ACL16432.1"/>
    </source>
</evidence>
<dbReference type="KEGG" id="mpl:Mpal_1086"/>
<dbReference type="Proteomes" id="UP000002457">
    <property type="component" value="Chromosome"/>
</dbReference>
<dbReference type="CDD" id="cd01994">
    <property type="entry name" value="AANH_PF0828-like"/>
    <property type="match status" value="1"/>
</dbReference>
<evidence type="ECO:0000259" key="1">
    <source>
        <dbReference type="Pfam" id="PF01902"/>
    </source>
</evidence>
<accession>B8GH27</accession>
<dbReference type="Gene3D" id="3.40.50.620">
    <property type="entry name" value="HUPs"/>
    <property type="match status" value="1"/>
</dbReference>
<dbReference type="OrthoDB" id="372052at2157"/>
<reference evidence="2 3" key="1">
    <citation type="journal article" date="2015" name="Genome Announc.">
        <title>Complete Genome Sequence of Methanosphaerula palustris E1-9CT, a Hydrogenotrophic Methanogen Isolated from a Minerotrophic Fen Peatland.</title>
        <authorList>
            <person name="Cadillo-Quiroz H."/>
            <person name="Browne P."/>
            <person name="Kyrpides N."/>
            <person name="Woyke T."/>
            <person name="Goodwin L."/>
            <person name="Detter C."/>
            <person name="Yavitt J.B."/>
            <person name="Zinder S.H."/>
        </authorList>
    </citation>
    <scope>NUCLEOTIDE SEQUENCE [LARGE SCALE GENOMIC DNA]</scope>
    <source>
        <strain evidence="3">ATCC BAA-1556 / DSM 19958 / E1-9c</strain>
    </source>
</reference>
<name>B8GH27_METPE</name>
<proteinExistence type="predicted"/>
<keyword evidence="3" id="KW-1185">Reference proteome</keyword>
<dbReference type="Gene3D" id="3.90.1490.10">
    <property type="entry name" value="putative n-type atp pyrophosphatase, domain 2"/>
    <property type="match status" value="1"/>
</dbReference>
<organism evidence="2 3">
    <name type="scientific">Methanosphaerula palustris (strain ATCC BAA-1556 / DSM 19958 / E1-9c)</name>
    <dbReference type="NCBI Taxonomy" id="521011"/>
    <lineage>
        <taxon>Archaea</taxon>
        <taxon>Methanobacteriati</taxon>
        <taxon>Methanobacteriota</taxon>
        <taxon>Stenosarchaea group</taxon>
        <taxon>Methanomicrobia</taxon>
        <taxon>Methanomicrobiales</taxon>
        <taxon>Methanoregulaceae</taxon>
        <taxon>Methanosphaerula</taxon>
    </lineage>
</organism>
<feature type="domain" description="Diphthamide synthase" evidence="1">
    <location>
        <begin position="2"/>
        <end position="202"/>
    </location>
</feature>
<gene>
    <name evidence="2" type="ordered locus">Mpal_1086</name>
</gene>
<dbReference type="NCBIfam" id="TIGR00290">
    <property type="entry name" value="MJ0570_dom"/>
    <property type="match status" value="1"/>
</dbReference>
<dbReference type="SUPFAM" id="SSF52402">
    <property type="entry name" value="Adenine nucleotide alpha hydrolases-like"/>
    <property type="match status" value="1"/>
</dbReference>
<dbReference type="InterPro" id="IPR030662">
    <property type="entry name" value="DPH6/MJ0570"/>
</dbReference>
<dbReference type="GO" id="GO:0017178">
    <property type="term" value="F:diphthine-ammonia ligase activity"/>
    <property type="evidence" value="ECO:0007669"/>
    <property type="project" value="TreeGrafter"/>
</dbReference>
<protein>
    <submittedName>
        <fullName evidence="2">ATP binding protein</fullName>
    </submittedName>
</protein>